<keyword evidence="3 6" id="KW-1133">Transmembrane helix</keyword>
<evidence type="ECO:0000256" key="6">
    <source>
        <dbReference type="SAM" id="Phobius"/>
    </source>
</evidence>
<evidence type="ECO:0000313" key="8">
    <source>
        <dbReference type="EMBL" id="KAH7208437.1"/>
    </source>
</evidence>
<feature type="transmembrane region" description="Helical" evidence="6">
    <location>
        <begin position="240"/>
        <end position="260"/>
    </location>
</feature>
<name>A0A9P9FWK3_FUSRE</name>
<reference evidence="8" key="1">
    <citation type="journal article" date="2021" name="Nat. Commun.">
        <title>Genetic determinants of endophytism in the Arabidopsis root mycobiome.</title>
        <authorList>
            <person name="Mesny F."/>
            <person name="Miyauchi S."/>
            <person name="Thiergart T."/>
            <person name="Pickel B."/>
            <person name="Atanasova L."/>
            <person name="Karlsson M."/>
            <person name="Huettel B."/>
            <person name="Barry K.W."/>
            <person name="Haridas S."/>
            <person name="Chen C."/>
            <person name="Bauer D."/>
            <person name="Andreopoulos W."/>
            <person name="Pangilinan J."/>
            <person name="LaButti K."/>
            <person name="Riley R."/>
            <person name="Lipzen A."/>
            <person name="Clum A."/>
            <person name="Drula E."/>
            <person name="Henrissat B."/>
            <person name="Kohler A."/>
            <person name="Grigoriev I.V."/>
            <person name="Martin F.M."/>
            <person name="Hacquard S."/>
        </authorList>
    </citation>
    <scope>NUCLEOTIDE SEQUENCE</scope>
    <source>
        <strain evidence="8">MPI-CAGE-AT-0023</strain>
    </source>
</reference>
<feature type="transmembrane region" description="Helical" evidence="6">
    <location>
        <begin position="20"/>
        <end position="48"/>
    </location>
</feature>
<feature type="transmembrane region" description="Helical" evidence="6">
    <location>
        <begin position="123"/>
        <end position="145"/>
    </location>
</feature>
<dbReference type="OrthoDB" id="5016795at2759"/>
<keyword evidence="9" id="KW-1185">Reference proteome</keyword>
<accession>A0A9P9FWK3</accession>
<keyword evidence="2 6" id="KW-0812">Transmembrane</keyword>
<evidence type="ECO:0000259" key="7">
    <source>
        <dbReference type="Pfam" id="PF20684"/>
    </source>
</evidence>
<protein>
    <recommendedName>
        <fullName evidence="7">Rhodopsin domain-containing protein</fullName>
    </recommendedName>
</protein>
<evidence type="ECO:0000256" key="5">
    <source>
        <dbReference type="ARBA" id="ARBA00038359"/>
    </source>
</evidence>
<evidence type="ECO:0000313" key="9">
    <source>
        <dbReference type="Proteomes" id="UP000720189"/>
    </source>
</evidence>
<feature type="transmembrane region" description="Helical" evidence="6">
    <location>
        <begin position="165"/>
        <end position="191"/>
    </location>
</feature>
<comment type="caution">
    <text evidence="8">The sequence shown here is derived from an EMBL/GenBank/DDBJ whole genome shotgun (WGS) entry which is preliminary data.</text>
</comment>
<proteinExistence type="inferred from homology"/>
<sequence>MEYPQIGGDETPQKGMININAMYCTSGIACTVSTLFLAACLCTTYFILHEWRFQHYMILLAWMFTIAGAITLASIHNGTVNDAIWEILVANLVVIPGTVLAKLVICVIYYSALENLWFRYPAFAIRAVVSLIICPFAALWVVLLLEVSGCEQSQVPCSLHCRRVYAFYVAQAVIGVMADMILMFTMLVCTLRNTQSRKDRMRVVVSVGSGIFPLGAVVVRFVILVIGLKNNDPTPLLANGIFLLSIESNIVIVCSSAPMIRKFKHNPRCSAVEYPRHSAVLDGVQGDRGVEHTLNP</sequence>
<dbReference type="PANTHER" id="PTHR33048">
    <property type="entry name" value="PTH11-LIKE INTEGRAL MEMBRANE PROTEIN (AFU_ORTHOLOGUE AFUA_5G11245)"/>
    <property type="match status" value="1"/>
</dbReference>
<feature type="domain" description="Rhodopsin" evidence="7">
    <location>
        <begin position="43"/>
        <end position="263"/>
    </location>
</feature>
<dbReference type="EMBL" id="JAGMUX010000033">
    <property type="protein sequence ID" value="KAH7208437.1"/>
    <property type="molecule type" value="Genomic_DNA"/>
</dbReference>
<dbReference type="Proteomes" id="UP000720189">
    <property type="component" value="Unassembled WGS sequence"/>
</dbReference>
<gene>
    <name evidence="8" type="ORF">BKA55DRAFT_657166</name>
</gene>
<dbReference type="AlphaFoldDB" id="A0A9P9FWK3"/>
<feature type="transmembrane region" description="Helical" evidence="6">
    <location>
        <begin position="203"/>
        <end position="228"/>
    </location>
</feature>
<organism evidence="8 9">
    <name type="scientific">Fusarium redolens</name>
    <dbReference type="NCBI Taxonomy" id="48865"/>
    <lineage>
        <taxon>Eukaryota</taxon>
        <taxon>Fungi</taxon>
        <taxon>Dikarya</taxon>
        <taxon>Ascomycota</taxon>
        <taxon>Pezizomycotina</taxon>
        <taxon>Sordariomycetes</taxon>
        <taxon>Hypocreomycetidae</taxon>
        <taxon>Hypocreales</taxon>
        <taxon>Nectriaceae</taxon>
        <taxon>Fusarium</taxon>
        <taxon>Fusarium redolens species complex</taxon>
    </lineage>
</organism>
<keyword evidence="4 6" id="KW-0472">Membrane</keyword>
<dbReference type="PANTHER" id="PTHR33048:SF124">
    <property type="entry name" value="INTEGRAL MEMBRANE PROTEIN"/>
    <property type="match status" value="1"/>
</dbReference>
<dbReference type="RefSeq" id="XP_046041340.1">
    <property type="nucleotide sequence ID" value="XM_046197474.1"/>
</dbReference>
<evidence type="ECO:0000256" key="1">
    <source>
        <dbReference type="ARBA" id="ARBA00004141"/>
    </source>
</evidence>
<evidence type="ECO:0000256" key="4">
    <source>
        <dbReference type="ARBA" id="ARBA00023136"/>
    </source>
</evidence>
<dbReference type="GO" id="GO:0016020">
    <property type="term" value="C:membrane"/>
    <property type="evidence" value="ECO:0007669"/>
    <property type="project" value="UniProtKB-SubCell"/>
</dbReference>
<evidence type="ECO:0000256" key="2">
    <source>
        <dbReference type="ARBA" id="ARBA00022692"/>
    </source>
</evidence>
<comment type="subcellular location">
    <subcellularLocation>
        <location evidence="1">Membrane</location>
        <topology evidence="1">Multi-pass membrane protein</topology>
    </subcellularLocation>
</comment>
<dbReference type="InterPro" id="IPR049326">
    <property type="entry name" value="Rhodopsin_dom_fungi"/>
</dbReference>
<feature type="transmembrane region" description="Helical" evidence="6">
    <location>
        <begin position="87"/>
        <end position="111"/>
    </location>
</feature>
<dbReference type="GeneID" id="70227428"/>
<evidence type="ECO:0000256" key="3">
    <source>
        <dbReference type="ARBA" id="ARBA00022989"/>
    </source>
</evidence>
<dbReference type="InterPro" id="IPR052337">
    <property type="entry name" value="SAT4-like"/>
</dbReference>
<comment type="similarity">
    <text evidence="5">Belongs to the SAT4 family.</text>
</comment>
<dbReference type="Pfam" id="PF20684">
    <property type="entry name" value="Fung_rhodopsin"/>
    <property type="match status" value="1"/>
</dbReference>
<feature type="transmembrane region" description="Helical" evidence="6">
    <location>
        <begin position="55"/>
        <end position="75"/>
    </location>
</feature>